<keyword evidence="5 9" id="KW-1133">Transmembrane helix</keyword>
<dbReference type="InterPro" id="IPR023271">
    <property type="entry name" value="Aquaporin-like"/>
</dbReference>
<protein>
    <submittedName>
        <fullName evidence="10">Uncharacterized protein</fullName>
    </submittedName>
</protein>
<dbReference type="OrthoDB" id="3222at2759"/>
<dbReference type="InterPro" id="IPR022357">
    <property type="entry name" value="MIP_CS"/>
</dbReference>
<dbReference type="PANTHER" id="PTHR43829">
    <property type="entry name" value="AQUAPORIN OR AQUAGLYCEROPORIN RELATED"/>
    <property type="match status" value="1"/>
</dbReference>
<accession>A0A8S1GUV0</accession>
<dbReference type="AlphaFoldDB" id="A0A8S1GUV0"/>
<comment type="function">
    <text evidence="7">Aquaglyceroporin that may modulate the water content and osmolytes during anhydrobiosis.</text>
</comment>
<dbReference type="PROSITE" id="PS00221">
    <property type="entry name" value="MIP"/>
    <property type="match status" value="1"/>
</dbReference>
<comment type="caution">
    <text evidence="10">The sequence shown here is derived from an EMBL/GenBank/DDBJ whole genome shotgun (WGS) entry which is preliminary data.</text>
</comment>
<reference evidence="10" key="1">
    <citation type="submission" date="2020-10" db="EMBL/GenBank/DDBJ databases">
        <authorList>
            <person name="Kikuchi T."/>
        </authorList>
    </citation>
    <scope>NUCLEOTIDE SEQUENCE</scope>
    <source>
        <strain evidence="10">NKZ352</strain>
    </source>
</reference>
<evidence type="ECO:0000256" key="6">
    <source>
        <dbReference type="ARBA" id="ARBA00023136"/>
    </source>
</evidence>
<dbReference type="GO" id="GO:0015254">
    <property type="term" value="F:glycerol channel activity"/>
    <property type="evidence" value="ECO:0007669"/>
    <property type="project" value="TreeGrafter"/>
</dbReference>
<evidence type="ECO:0000313" key="11">
    <source>
        <dbReference type="Proteomes" id="UP000835052"/>
    </source>
</evidence>
<dbReference type="SUPFAM" id="SSF81338">
    <property type="entry name" value="Aquaporin-like"/>
    <property type="match status" value="1"/>
</dbReference>
<dbReference type="InterPro" id="IPR050363">
    <property type="entry name" value="MIP/Aquaporin"/>
</dbReference>
<dbReference type="GO" id="GO:0015250">
    <property type="term" value="F:water channel activity"/>
    <property type="evidence" value="ECO:0007669"/>
    <property type="project" value="TreeGrafter"/>
</dbReference>
<dbReference type="Pfam" id="PF00230">
    <property type="entry name" value="MIP"/>
    <property type="match status" value="1"/>
</dbReference>
<name>A0A8S1GUV0_9PELO</name>
<evidence type="ECO:0000256" key="8">
    <source>
        <dbReference type="RuleBase" id="RU000477"/>
    </source>
</evidence>
<dbReference type="PANTHER" id="PTHR43829:SF5">
    <property type="entry name" value="AQUAPORIN-9"/>
    <property type="match status" value="1"/>
</dbReference>
<feature type="transmembrane region" description="Helical" evidence="9">
    <location>
        <begin position="110"/>
        <end position="133"/>
    </location>
</feature>
<feature type="transmembrane region" description="Helical" evidence="9">
    <location>
        <begin position="200"/>
        <end position="220"/>
    </location>
</feature>
<dbReference type="InterPro" id="IPR000425">
    <property type="entry name" value="MIP"/>
</dbReference>
<keyword evidence="3 8" id="KW-0813">Transport</keyword>
<evidence type="ECO:0000256" key="1">
    <source>
        <dbReference type="ARBA" id="ARBA00004141"/>
    </source>
</evidence>
<dbReference type="GO" id="GO:0016323">
    <property type="term" value="C:basolateral plasma membrane"/>
    <property type="evidence" value="ECO:0007669"/>
    <property type="project" value="TreeGrafter"/>
</dbReference>
<keyword evidence="11" id="KW-1185">Reference proteome</keyword>
<comment type="subcellular location">
    <subcellularLocation>
        <location evidence="1">Membrane</location>
        <topology evidence="1">Multi-pass membrane protein</topology>
    </subcellularLocation>
</comment>
<evidence type="ECO:0000256" key="3">
    <source>
        <dbReference type="ARBA" id="ARBA00022448"/>
    </source>
</evidence>
<evidence type="ECO:0000313" key="10">
    <source>
        <dbReference type="EMBL" id="CAD6187357.1"/>
    </source>
</evidence>
<evidence type="ECO:0000256" key="5">
    <source>
        <dbReference type="ARBA" id="ARBA00022989"/>
    </source>
</evidence>
<organism evidence="10 11">
    <name type="scientific">Caenorhabditis auriculariae</name>
    <dbReference type="NCBI Taxonomy" id="2777116"/>
    <lineage>
        <taxon>Eukaryota</taxon>
        <taxon>Metazoa</taxon>
        <taxon>Ecdysozoa</taxon>
        <taxon>Nematoda</taxon>
        <taxon>Chromadorea</taxon>
        <taxon>Rhabditida</taxon>
        <taxon>Rhabditina</taxon>
        <taxon>Rhabditomorpha</taxon>
        <taxon>Rhabditoidea</taxon>
        <taxon>Rhabditidae</taxon>
        <taxon>Peloderinae</taxon>
        <taxon>Caenorhabditis</taxon>
    </lineage>
</organism>
<keyword evidence="4 8" id="KW-0812">Transmembrane</keyword>
<evidence type="ECO:0000256" key="9">
    <source>
        <dbReference type="SAM" id="Phobius"/>
    </source>
</evidence>
<dbReference type="CDD" id="cd00333">
    <property type="entry name" value="MIP"/>
    <property type="match status" value="1"/>
</dbReference>
<sequence length="305" mass="32881">MAARATSIRMATDVPPTERLRARFNIKNPTVRNALSEFFGTALLLFIGLGIVMQFILSGEKLNTWINVNIGWGLAITFCVYACCKTSGGHFNPAVSLAMVTLGHLSVKDFFAYCVAQVTGAFVGSLGAYFLYYDQFTKFAGAYRTILGAKATAGCFCSFPALHVSNATAFFDQVAGTGLLVLFVCVIIDKRNGIPTSAHPMLFGLVVVMIGTAFGMNLGYPINPARDLGPRILAAFIYGSGVFSYHGYYFWIPVIAPLFGGVLGAWLYHFFVGAHISDVVVVEPTNTTYLLADEAKQPLKAGSEA</sequence>
<keyword evidence="6 9" id="KW-0472">Membrane</keyword>
<feature type="transmembrane region" description="Helical" evidence="9">
    <location>
        <begin position="38"/>
        <end position="57"/>
    </location>
</feature>
<dbReference type="Gene3D" id="1.20.1080.10">
    <property type="entry name" value="Glycerol uptake facilitator protein"/>
    <property type="match status" value="1"/>
</dbReference>
<proteinExistence type="inferred from homology"/>
<feature type="transmembrane region" description="Helical" evidence="9">
    <location>
        <begin position="69"/>
        <end position="90"/>
    </location>
</feature>
<comment type="similarity">
    <text evidence="2 8">Belongs to the MIP/aquaporin (TC 1.A.8) family.</text>
</comment>
<feature type="transmembrane region" description="Helical" evidence="9">
    <location>
        <begin position="170"/>
        <end position="188"/>
    </location>
</feature>
<gene>
    <name evidence="10" type="ORF">CAUJ_LOCUS3276</name>
</gene>
<dbReference type="Proteomes" id="UP000835052">
    <property type="component" value="Unassembled WGS sequence"/>
</dbReference>
<evidence type="ECO:0000256" key="7">
    <source>
        <dbReference type="ARBA" id="ARBA00045280"/>
    </source>
</evidence>
<evidence type="ECO:0000256" key="4">
    <source>
        <dbReference type="ARBA" id="ARBA00022692"/>
    </source>
</evidence>
<dbReference type="NCBIfam" id="TIGR00861">
    <property type="entry name" value="MIP"/>
    <property type="match status" value="1"/>
</dbReference>
<dbReference type="EMBL" id="CAJGYM010000006">
    <property type="protein sequence ID" value="CAD6187357.1"/>
    <property type="molecule type" value="Genomic_DNA"/>
</dbReference>
<dbReference type="PRINTS" id="PR00783">
    <property type="entry name" value="MINTRINSICP"/>
</dbReference>
<evidence type="ECO:0000256" key="2">
    <source>
        <dbReference type="ARBA" id="ARBA00006175"/>
    </source>
</evidence>
<feature type="transmembrane region" description="Helical" evidence="9">
    <location>
        <begin position="248"/>
        <end position="268"/>
    </location>
</feature>
<dbReference type="FunFam" id="1.20.1080.10:FF:000035">
    <property type="entry name" value="AQuaPorin or aquaglyceroporin related"/>
    <property type="match status" value="1"/>
</dbReference>